<organism evidence="2 3">
    <name type="scientific">Paraburkholderia antibiotica</name>
    <dbReference type="NCBI Taxonomy" id="2728839"/>
    <lineage>
        <taxon>Bacteria</taxon>
        <taxon>Pseudomonadati</taxon>
        <taxon>Pseudomonadota</taxon>
        <taxon>Betaproteobacteria</taxon>
        <taxon>Burkholderiales</taxon>
        <taxon>Burkholderiaceae</taxon>
        <taxon>Paraburkholderia</taxon>
    </lineage>
</organism>
<dbReference type="InterPro" id="IPR001387">
    <property type="entry name" value="Cro/C1-type_HTH"/>
</dbReference>
<keyword evidence="3" id="KW-1185">Reference proteome</keyword>
<evidence type="ECO:0000259" key="1">
    <source>
        <dbReference type="PROSITE" id="PS50943"/>
    </source>
</evidence>
<dbReference type="CDD" id="cd00093">
    <property type="entry name" value="HTH_XRE"/>
    <property type="match status" value="1"/>
</dbReference>
<proteinExistence type="predicted"/>
<dbReference type="InterPro" id="IPR010982">
    <property type="entry name" value="Lambda_DNA-bd_dom_sf"/>
</dbReference>
<dbReference type="AlphaFoldDB" id="A0A7X9X5I3"/>
<reference evidence="2 3" key="1">
    <citation type="submission" date="2020-04" db="EMBL/GenBank/DDBJ databases">
        <title>Paraburkholderia sp. G-4-1-8 isolated from soil.</title>
        <authorList>
            <person name="Dahal R.H."/>
        </authorList>
    </citation>
    <scope>NUCLEOTIDE SEQUENCE [LARGE SCALE GENOMIC DNA]</scope>
    <source>
        <strain evidence="2 3">G-4-1-8</strain>
    </source>
</reference>
<accession>A0A7X9X5I3</accession>
<dbReference type="EMBL" id="JABBFZ010000006">
    <property type="protein sequence ID" value="NML31815.1"/>
    <property type="molecule type" value="Genomic_DNA"/>
</dbReference>
<dbReference type="Gene3D" id="1.10.260.40">
    <property type="entry name" value="lambda repressor-like DNA-binding domains"/>
    <property type="match status" value="1"/>
</dbReference>
<evidence type="ECO:0000313" key="3">
    <source>
        <dbReference type="Proteomes" id="UP000583127"/>
    </source>
</evidence>
<dbReference type="RefSeq" id="WP_169498072.1">
    <property type="nucleotide sequence ID" value="NZ_JABBFZ010000006.1"/>
</dbReference>
<protein>
    <submittedName>
        <fullName evidence="2">Helix-turn-helix domain-containing protein</fullName>
    </submittedName>
</protein>
<dbReference type="SUPFAM" id="SSF47413">
    <property type="entry name" value="lambda repressor-like DNA-binding domains"/>
    <property type="match status" value="1"/>
</dbReference>
<gene>
    <name evidence="2" type="ORF">HHL14_13320</name>
</gene>
<sequence length="109" mass="11720">MKTTIEWLDAVKEALELPSDYAAASVLGVTRSAVSAYRNGKSTFDDETCIKVADILGVPRAAVLASMLAQRAKSEETRKVWIEVLEKFSKGFRKLALSANACGGLSPQA</sequence>
<dbReference type="PROSITE" id="PS50943">
    <property type="entry name" value="HTH_CROC1"/>
    <property type="match status" value="1"/>
</dbReference>
<comment type="caution">
    <text evidence="2">The sequence shown here is derived from an EMBL/GenBank/DDBJ whole genome shotgun (WGS) entry which is preliminary data.</text>
</comment>
<dbReference type="Pfam" id="PF01381">
    <property type="entry name" value="HTH_3"/>
    <property type="match status" value="1"/>
</dbReference>
<dbReference type="Proteomes" id="UP000583127">
    <property type="component" value="Unassembled WGS sequence"/>
</dbReference>
<feature type="domain" description="HTH cro/C1-type" evidence="1">
    <location>
        <begin position="24"/>
        <end position="64"/>
    </location>
</feature>
<name>A0A7X9X5I3_9BURK</name>
<dbReference type="GO" id="GO:0003677">
    <property type="term" value="F:DNA binding"/>
    <property type="evidence" value="ECO:0007669"/>
    <property type="project" value="InterPro"/>
</dbReference>
<evidence type="ECO:0000313" key="2">
    <source>
        <dbReference type="EMBL" id="NML31815.1"/>
    </source>
</evidence>